<accession>A0A923S7Z8</accession>
<keyword evidence="2" id="KW-1185">Reference proteome</keyword>
<dbReference type="Proteomes" id="UP000596827">
    <property type="component" value="Unassembled WGS sequence"/>
</dbReference>
<evidence type="ECO:0000313" key="2">
    <source>
        <dbReference type="Proteomes" id="UP000596827"/>
    </source>
</evidence>
<proteinExistence type="predicted"/>
<sequence>MSVVYNVYTHPTQGAWGFSALNAQGLVATAFIDPTTGSVSVKDLEPLKVAPAIQRLVRKGFTKVVHGKYLHVVTREGARFGEFVVKHPDLGEHLGVECVMFAGVPAETDMAAVASEWTSRLAEASGGDVARRTWLEHVAAVSTYVPVFASGDAHAALLVAQWARENNLVLMANKGTLPIGAPQERRYEWRTFLREWLDPAGVDRAFAELDWPLAGALSVEPEAKASDKPNDAGLLAIAQQAAF</sequence>
<name>A0A923S7Z8_9BURK</name>
<organism evidence="1 2">
    <name type="scientific">Ramlibacter albus</name>
    <dbReference type="NCBI Taxonomy" id="2079448"/>
    <lineage>
        <taxon>Bacteria</taxon>
        <taxon>Pseudomonadati</taxon>
        <taxon>Pseudomonadota</taxon>
        <taxon>Betaproteobacteria</taxon>
        <taxon>Burkholderiales</taxon>
        <taxon>Comamonadaceae</taxon>
        <taxon>Ramlibacter</taxon>
    </lineage>
</organism>
<gene>
    <name evidence="1" type="ORF">H8R02_24265</name>
</gene>
<protein>
    <submittedName>
        <fullName evidence="1">Uncharacterized protein</fullName>
    </submittedName>
</protein>
<dbReference type="RefSeq" id="WP_187084085.1">
    <property type="nucleotide sequence ID" value="NZ_JACORU010000011.1"/>
</dbReference>
<reference evidence="1" key="1">
    <citation type="submission" date="2020-08" db="EMBL/GenBank/DDBJ databases">
        <title>Ramlibacter sp. GTP1 16S ribosomal RNA gene genome sequencing and assembly.</title>
        <authorList>
            <person name="Kang M."/>
        </authorList>
    </citation>
    <scope>NUCLEOTIDE SEQUENCE</scope>
    <source>
        <strain evidence="1">GTP1</strain>
    </source>
</reference>
<dbReference type="EMBL" id="JACORU010000011">
    <property type="protein sequence ID" value="MBC5767602.1"/>
    <property type="molecule type" value="Genomic_DNA"/>
</dbReference>
<comment type="caution">
    <text evidence="1">The sequence shown here is derived from an EMBL/GenBank/DDBJ whole genome shotgun (WGS) entry which is preliminary data.</text>
</comment>
<dbReference type="AlphaFoldDB" id="A0A923S7Z8"/>
<evidence type="ECO:0000313" key="1">
    <source>
        <dbReference type="EMBL" id="MBC5767602.1"/>
    </source>
</evidence>